<feature type="transmembrane region" description="Helical" evidence="6">
    <location>
        <begin position="313"/>
        <end position="333"/>
    </location>
</feature>
<sequence length="487" mass="53101">MDSVSSKYSKLLILVAGTIISGCANSIFTKYQDNQCVSNCDGEFSEPKKFEQPVLQTFQMFVGESFCWVILSFVKMTLRAGYHKIDGEADGDVAMTFKESLILAIPACCDIAGTTLMHIGLLFTPVSVYQMTRGSLVLFVATFSVIFLKRVITRYEWGSLIIVTIGVGLVGFSSSSIEADVSSELISSKVTLGIFLIILGQVFSASQFVIEEHILSKVHIAPLKLVGYEGVFGGTITFTIMILTYITIGSTIEGHKGPFDMVNALTQLFSSSAMILSSIAIMLSICAFNFFGTSITSCLSATSRSTVDTCRTLLVWLVSMCLGWESFKFLQLIARSIGIYLSGALYAIGFWVLVDASIFSKTVNASVVHVTITDWIPAICSSLGMLIVNSIEKSNLLNNNDSFASSPSTQWHARIILFMGFSLLAVGFAGSFVVLILKYLVKNFNTFPTVWMGLANVVSNGCVMLSCIVLWVVQNIEDDSFNYSLSL</sequence>
<dbReference type="GO" id="GO:0015165">
    <property type="term" value="F:pyrimidine nucleotide-sugar transmembrane transporter activity"/>
    <property type="evidence" value="ECO:0007669"/>
    <property type="project" value="InterPro"/>
</dbReference>
<dbReference type="InterPro" id="IPR007919">
    <property type="entry name" value="UPF0220"/>
</dbReference>
<evidence type="ECO:0000256" key="4">
    <source>
        <dbReference type="ARBA" id="ARBA00022989"/>
    </source>
</evidence>
<dbReference type="PANTHER" id="PTHR13146:SF0">
    <property type="entry name" value="SOLUTE CARRIER FAMILY 35 MEMBER F6"/>
    <property type="match status" value="1"/>
</dbReference>
<dbReference type="InterPro" id="IPR037185">
    <property type="entry name" value="EmrE-like"/>
</dbReference>
<accession>A0A1E4U2I3</accession>
<feature type="transmembrane region" description="Helical" evidence="6">
    <location>
        <begin position="129"/>
        <end position="148"/>
    </location>
</feature>
<gene>
    <name evidence="7" type="ORF">PACTADRAFT_14681</name>
</gene>
<feature type="transmembrane region" description="Helical" evidence="6">
    <location>
        <begin position="268"/>
        <end position="292"/>
    </location>
</feature>
<evidence type="ECO:0000256" key="3">
    <source>
        <dbReference type="ARBA" id="ARBA00022692"/>
    </source>
</evidence>
<dbReference type="EMBL" id="KV454011">
    <property type="protein sequence ID" value="ODV98215.1"/>
    <property type="molecule type" value="Genomic_DNA"/>
</dbReference>
<comment type="subcellular location">
    <subcellularLocation>
        <location evidence="1">Membrane</location>
        <topology evidence="1">Multi-pass membrane protein</topology>
    </subcellularLocation>
</comment>
<dbReference type="Pfam" id="PF04142">
    <property type="entry name" value="Nuc_sug_transp"/>
    <property type="match status" value="1"/>
</dbReference>
<dbReference type="OrthoDB" id="408493at2759"/>
<dbReference type="InterPro" id="IPR007271">
    <property type="entry name" value="Nuc_sug_transpt"/>
</dbReference>
<evidence type="ECO:0000256" key="6">
    <source>
        <dbReference type="SAM" id="Phobius"/>
    </source>
</evidence>
<dbReference type="Pfam" id="PF05255">
    <property type="entry name" value="UPF0220"/>
    <property type="match status" value="1"/>
</dbReference>
<feature type="transmembrane region" description="Helical" evidence="6">
    <location>
        <begin position="101"/>
        <end position="123"/>
    </location>
</feature>
<feature type="transmembrane region" description="Helical" evidence="6">
    <location>
        <begin position="372"/>
        <end position="391"/>
    </location>
</feature>
<keyword evidence="3 6" id="KW-0812">Transmembrane</keyword>
<feature type="transmembrane region" description="Helical" evidence="6">
    <location>
        <begin position="155"/>
        <end position="172"/>
    </location>
</feature>
<feature type="transmembrane region" description="Helical" evidence="6">
    <location>
        <begin position="339"/>
        <end position="360"/>
    </location>
</feature>
<evidence type="ECO:0000256" key="2">
    <source>
        <dbReference type="ARBA" id="ARBA00005335"/>
    </source>
</evidence>
<keyword evidence="5 6" id="KW-0472">Membrane</keyword>
<feature type="transmembrane region" description="Helical" evidence="6">
    <location>
        <begin position="54"/>
        <end position="74"/>
    </location>
</feature>
<feature type="transmembrane region" description="Helical" evidence="6">
    <location>
        <begin position="192"/>
        <end position="210"/>
    </location>
</feature>
<protein>
    <recommendedName>
        <fullName evidence="9">EamA domain-containing protein</fullName>
    </recommendedName>
</protein>
<name>A0A1E4U2I3_PACTA</name>
<dbReference type="Proteomes" id="UP000094236">
    <property type="component" value="Unassembled WGS sequence"/>
</dbReference>
<dbReference type="AlphaFoldDB" id="A0A1E4U2I3"/>
<dbReference type="PANTHER" id="PTHR13146">
    <property type="match status" value="1"/>
</dbReference>
<dbReference type="SUPFAM" id="SSF103481">
    <property type="entry name" value="Multidrug resistance efflux transporter EmrE"/>
    <property type="match status" value="1"/>
</dbReference>
<evidence type="ECO:0000313" key="7">
    <source>
        <dbReference type="EMBL" id="ODV98215.1"/>
    </source>
</evidence>
<feature type="transmembrane region" description="Helical" evidence="6">
    <location>
        <begin position="449"/>
        <end position="473"/>
    </location>
</feature>
<keyword evidence="8" id="KW-1185">Reference proteome</keyword>
<evidence type="ECO:0000313" key="8">
    <source>
        <dbReference type="Proteomes" id="UP000094236"/>
    </source>
</evidence>
<proteinExistence type="inferred from homology"/>
<feature type="transmembrane region" description="Helical" evidence="6">
    <location>
        <begin position="231"/>
        <end position="248"/>
    </location>
</feature>
<dbReference type="GO" id="GO:0000139">
    <property type="term" value="C:Golgi membrane"/>
    <property type="evidence" value="ECO:0007669"/>
    <property type="project" value="InterPro"/>
</dbReference>
<evidence type="ECO:0000256" key="1">
    <source>
        <dbReference type="ARBA" id="ARBA00004141"/>
    </source>
</evidence>
<evidence type="ECO:0008006" key="9">
    <source>
        <dbReference type="Google" id="ProtNLM"/>
    </source>
</evidence>
<keyword evidence="4 6" id="KW-1133">Transmembrane helix</keyword>
<reference evidence="8" key="1">
    <citation type="submission" date="2016-05" db="EMBL/GenBank/DDBJ databases">
        <title>Comparative genomics of biotechnologically important yeasts.</title>
        <authorList>
            <consortium name="DOE Joint Genome Institute"/>
            <person name="Riley R."/>
            <person name="Haridas S."/>
            <person name="Wolfe K.H."/>
            <person name="Lopes M.R."/>
            <person name="Hittinger C.T."/>
            <person name="Goker M."/>
            <person name="Salamov A."/>
            <person name="Wisecaver J."/>
            <person name="Long T.M."/>
            <person name="Aerts A.L."/>
            <person name="Barry K."/>
            <person name="Choi C."/>
            <person name="Clum A."/>
            <person name="Coughlan A.Y."/>
            <person name="Deshpande S."/>
            <person name="Douglass A.P."/>
            <person name="Hanson S.J."/>
            <person name="Klenk H.-P."/>
            <person name="Labutti K."/>
            <person name="Lapidus A."/>
            <person name="Lindquist E."/>
            <person name="Lipzen A."/>
            <person name="Meier-Kolthoff J.P."/>
            <person name="Ohm R.A."/>
            <person name="Otillar R.P."/>
            <person name="Pangilinan J."/>
            <person name="Peng Y."/>
            <person name="Rokas A."/>
            <person name="Rosa C.A."/>
            <person name="Scheuner C."/>
            <person name="Sibirny A.A."/>
            <person name="Slot J.C."/>
            <person name="Stielow J.B."/>
            <person name="Sun H."/>
            <person name="Kurtzman C.P."/>
            <person name="Blackwell M."/>
            <person name="Grigoriev I.V."/>
            <person name="Jeffries T.W."/>
        </authorList>
    </citation>
    <scope>NUCLEOTIDE SEQUENCE [LARGE SCALE GENOMIC DNA]</scope>
    <source>
        <strain evidence="8">NRRL Y-2460</strain>
    </source>
</reference>
<dbReference type="PROSITE" id="PS51257">
    <property type="entry name" value="PROKAR_LIPOPROTEIN"/>
    <property type="match status" value="1"/>
</dbReference>
<feature type="transmembrane region" description="Helical" evidence="6">
    <location>
        <begin position="411"/>
        <end position="437"/>
    </location>
</feature>
<organism evidence="7 8">
    <name type="scientific">Pachysolen tannophilus NRRL Y-2460</name>
    <dbReference type="NCBI Taxonomy" id="669874"/>
    <lineage>
        <taxon>Eukaryota</taxon>
        <taxon>Fungi</taxon>
        <taxon>Dikarya</taxon>
        <taxon>Ascomycota</taxon>
        <taxon>Saccharomycotina</taxon>
        <taxon>Pichiomycetes</taxon>
        <taxon>Pachysolenaceae</taxon>
        <taxon>Pachysolen</taxon>
    </lineage>
</organism>
<comment type="similarity">
    <text evidence="2">Belongs to the UPF0220 family.</text>
</comment>
<evidence type="ECO:0000256" key="5">
    <source>
        <dbReference type="ARBA" id="ARBA00023136"/>
    </source>
</evidence>
<dbReference type="STRING" id="669874.A0A1E4U2I3"/>